<dbReference type="InterPro" id="IPR001878">
    <property type="entry name" value="Znf_CCHC"/>
</dbReference>
<dbReference type="PROSITE" id="PS50158">
    <property type="entry name" value="ZF_CCHC"/>
    <property type="match status" value="1"/>
</dbReference>
<keyword evidence="1" id="KW-0862">Zinc</keyword>
<evidence type="ECO:0000313" key="3">
    <source>
        <dbReference type="EMBL" id="KAK9886212.1"/>
    </source>
</evidence>
<feature type="domain" description="CCHC-type" evidence="2">
    <location>
        <begin position="295"/>
        <end position="310"/>
    </location>
</feature>
<dbReference type="GO" id="GO:0003676">
    <property type="term" value="F:nucleic acid binding"/>
    <property type="evidence" value="ECO:0007669"/>
    <property type="project" value="InterPro"/>
</dbReference>
<dbReference type="InterPro" id="IPR036875">
    <property type="entry name" value="Znf_CCHC_sf"/>
</dbReference>
<reference evidence="3 4" key="1">
    <citation type="submission" date="2023-03" db="EMBL/GenBank/DDBJ databases">
        <title>Genome insight into feeding habits of ladybird beetles.</title>
        <authorList>
            <person name="Li H.-S."/>
            <person name="Huang Y.-H."/>
            <person name="Pang H."/>
        </authorList>
    </citation>
    <scope>NUCLEOTIDE SEQUENCE [LARGE SCALE GENOMIC DNA]</scope>
    <source>
        <strain evidence="3">SYSU_2023b</strain>
        <tissue evidence="3">Whole body</tissue>
    </source>
</reference>
<protein>
    <recommendedName>
        <fullName evidence="2">CCHC-type domain-containing protein</fullName>
    </recommendedName>
</protein>
<accession>A0AAW1URV3</accession>
<dbReference type="AlphaFoldDB" id="A0AAW1URV3"/>
<evidence type="ECO:0000259" key="2">
    <source>
        <dbReference type="PROSITE" id="PS50158"/>
    </source>
</evidence>
<evidence type="ECO:0000313" key="4">
    <source>
        <dbReference type="Proteomes" id="UP001431783"/>
    </source>
</evidence>
<dbReference type="GO" id="GO:0008270">
    <property type="term" value="F:zinc ion binding"/>
    <property type="evidence" value="ECO:0007669"/>
    <property type="project" value="UniProtKB-KW"/>
</dbReference>
<proteinExistence type="predicted"/>
<gene>
    <name evidence="3" type="ORF">WA026_015730</name>
</gene>
<comment type="caution">
    <text evidence="3">The sequence shown here is derived from an EMBL/GenBank/DDBJ whole genome shotgun (WGS) entry which is preliminary data.</text>
</comment>
<dbReference type="SUPFAM" id="SSF57756">
    <property type="entry name" value="Retrovirus zinc finger-like domains"/>
    <property type="match status" value="1"/>
</dbReference>
<dbReference type="Gene3D" id="4.10.60.10">
    <property type="entry name" value="Zinc finger, CCHC-type"/>
    <property type="match status" value="1"/>
</dbReference>
<dbReference type="EMBL" id="JARQZJ010000099">
    <property type="protein sequence ID" value="KAK9886212.1"/>
    <property type="molecule type" value="Genomic_DNA"/>
</dbReference>
<dbReference type="SMART" id="SM00343">
    <property type="entry name" value="ZnF_C2HC"/>
    <property type="match status" value="2"/>
</dbReference>
<evidence type="ECO:0000256" key="1">
    <source>
        <dbReference type="PROSITE-ProRule" id="PRU00047"/>
    </source>
</evidence>
<keyword evidence="4" id="KW-1185">Reference proteome</keyword>
<organism evidence="3 4">
    <name type="scientific">Henosepilachna vigintioctopunctata</name>
    <dbReference type="NCBI Taxonomy" id="420089"/>
    <lineage>
        <taxon>Eukaryota</taxon>
        <taxon>Metazoa</taxon>
        <taxon>Ecdysozoa</taxon>
        <taxon>Arthropoda</taxon>
        <taxon>Hexapoda</taxon>
        <taxon>Insecta</taxon>
        <taxon>Pterygota</taxon>
        <taxon>Neoptera</taxon>
        <taxon>Endopterygota</taxon>
        <taxon>Coleoptera</taxon>
        <taxon>Polyphaga</taxon>
        <taxon>Cucujiformia</taxon>
        <taxon>Coccinelloidea</taxon>
        <taxon>Coccinellidae</taxon>
        <taxon>Epilachninae</taxon>
        <taxon>Epilachnini</taxon>
        <taxon>Henosepilachna</taxon>
    </lineage>
</organism>
<dbReference type="Proteomes" id="UP001431783">
    <property type="component" value="Unassembled WGS sequence"/>
</dbReference>
<sequence>MNCVVCKKTSTKDMAKCDRCGNTTCKPCSNLTTSEMTVLKLKVRKLVYNCTDCTDNGTIELLRKIIDKNEDLIASKNRIIELLDKDKANLEEGIKCLKKETSPKLRNNLEETSYATVTKKPVTQAKDKIIVRPTLDQSSLQTKKDLQTKIDPVNLGVGITGISNIKNGGIIVNCYDKKSKEKIMSKVEEEFGDKYKITNVKMKLPRLSIINVESDYIMKNDEDIIRSIIEQNEISKDYTSKLKVFKKYIKTNRRNCGNIILELDPTLFNTILENGIIKIGWRQCTVYEYIGITQCYKCARFNHLARDCKNEITCVKCGGKHNSKECEENRNKCVNCVYANQKTKLNLPTDHTAHDKQCPCYLRMVTKEQGKIERSQ</sequence>
<keyword evidence="1" id="KW-0479">Metal-binding</keyword>
<name>A0AAW1URV3_9CUCU</name>
<keyword evidence="1" id="KW-0863">Zinc-finger</keyword>